<proteinExistence type="predicted"/>
<protein>
    <submittedName>
        <fullName evidence="1">Uncharacterized protein</fullName>
    </submittedName>
</protein>
<accession>A0AAW5UZL7</accession>
<organism evidence="1 2">
    <name type="scientific">Segatella copri</name>
    <dbReference type="NCBI Taxonomy" id="165179"/>
    <lineage>
        <taxon>Bacteria</taxon>
        <taxon>Pseudomonadati</taxon>
        <taxon>Bacteroidota</taxon>
        <taxon>Bacteroidia</taxon>
        <taxon>Bacteroidales</taxon>
        <taxon>Prevotellaceae</taxon>
        <taxon>Segatella</taxon>
    </lineage>
</organism>
<name>A0AAW5UZL7_9BACT</name>
<reference evidence="1" key="1">
    <citation type="submission" date="2022-11" db="EMBL/GenBank/DDBJ databases">
        <title>Genomic repertoires linked with pathogenic potency of arthritogenic Prevotella copri isolated from the gut of rheumatoid arthritis patients.</title>
        <authorList>
            <person name="Nii T."/>
            <person name="Maeda Y."/>
            <person name="Motooka D."/>
            <person name="Naito M."/>
            <person name="Matsumoto Y."/>
            <person name="Ogawa T."/>
            <person name="Oguro-Igashira E."/>
            <person name="Kishikawa T."/>
            <person name="Yamashita M."/>
            <person name="Koizumi S."/>
            <person name="Kurakawa T."/>
            <person name="Okumura R."/>
            <person name="Kayama H."/>
            <person name="Murakami M."/>
            <person name="Sakaguchi T."/>
            <person name="Das B."/>
            <person name="Nakamura S."/>
            <person name="Okada Y."/>
            <person name="Kumanogoh A."/>
            <person name="Takeda K."/>
        </authorList>
    </citation>
    <scope>NUCLEOTIDE SEQUENCE</scope>
    <source>
        <strain evidence="1">RA-N001-16</strain>
    </source>
</reference>
<comment type="caution">
    <text evidence="1">The sequence shown here is derived from an EMBL/GenBank/DDBJ whole genome shotgun (WGS) entry which is preliminary data.</text>
</comment>
<dbReference type="RefSeq" id="WP_218433343.1">
    <property type="nucleotide sequence ID" value="NZ_CP156891.1"/>
</dbReference>
<dbReference type="AlphaFoldDB" id="A0AAW5UZL7"/>
<evidence type="ECO:0000313" key="2">
    <source>
        <dbReference type="Proteomes" id="UP001209476"/>
    </source>
</evidence>
<gene>
    <name evidence="1" type="ORF">ONS98_08320</name>
</gene>
<evidence type="ECO:0000313" key="1">
    <source>
        <dbReference type="EMBL" id="MCW4165220.1"/>
    </source>
</evidence>
<dbReference type="EMBL" id="JAPDUM010000001">
    <property type="protein sequence ID" value="MCW4165220.1"/>
    <property type="molecule type" value="Genomic_DNA"/>
</dbReference>
<sequence length="211" mass="24796">MNSNIFFLPFIGRYYANGGLFGKRIMILGDSHYCDGGCYDCGNCGNCRLCRQCAKFTQNVLRDFLDERKERQNWMRTFVKFERSLVGEKTDWALRRKIWDSVMFYNYLQVAMTGPRKAGTSTQYKQAANAFFDVIDENEPECIIVWGKRLWNNMPNERWQDGDDIVVDGYHAATGYYLLRNGKRVKVVAVYHPSGGYSWSYWYRVIKRLLE</sequence>
<dbReference type="Proteomes" id="UP001209476">
    <property type="component" value="Unassembled WGS sequence"/>
</dbReference>